<dbReference type="InParanoid" id="A0A1Y1Z761"/>
<sequence length="65" mass="6925">MELGRSNSITSTDSKSSSKPNMSISFSKDVNWLKESCKLPRSPYPRSTLFGSIGGAASAAPKTDN</sequence>
<dbReference type="AlphaFoldDB" id="A0A1Y1Z761"/>
<accession>A0A1Y1Z761</accession>
<proteinExistence type="predicted"/>
<reference evidence="2 3" key="1">
    <citation type="submission" date="2016-07" db="EMBL/GenBank/DDBJ databases">
        <title>Pervasive Adenine N6-methylation of Active Genes in Fungi.</title>
        <authorList>
            <consortium name="DOE Joint Genome Institute"/>
            <person name="Mondo S.J."/>
            <person name="Dannebaum R.O."/>
            <person name="Kuo R.C."/>
            <person name="Labutti K."/>
            <person name="Haridas S."/>
            <person name="Kuo A."/>
            <person name="Salamov A."/>
            <person name="Ahrendt S.R."/>
            <person name="Lipzen A."/>
            <person name="Sullivan W."/>
            <person name="Andreopoulos W.B."/>
            <person name="Clum A."/>
            <person name="Lindquist E."/>
            <person name="Daum C."/>
            <person name="Ramamoorthy G.K."/>
            <person name="Gryganskyi A."/>
            <person name="Culley D."/>
            <person name="Magnuson J.K."/>
            <person name="James T.Y."/>
            <person name="O'Malley M.A."/>
            <person name="Stajich J.E."/>
            <person name="Spatafora J.W."/>
            <person name="Visel A."/>
            <person name="Grigoriev I.V."/>
        </authorList>
    </citation>
    <scope>NUCLEOTIDE SEQUENCE [LARGE SCALE GENOMIC DNA]</scope>
    <source>
        <strain evidence="2 3">CBS 931.73</strain>
    </source>
</reference>
<evidence type="ECO:0000313" key="2">
    <source>
        <dbReference type="EMBL" id="ORY06100.1"/>
    </source>
</evidence>
<dbReference type="Proteomes" id="UP000193498">
    <property type="component" value="Unassembled WGS sequence"/>
</dbReference>
<keyword evidence="3" id="KW-1185">Reference proteome</keyword>
<name>A0A1Y1Z761_9FUNG</name>
<gene>
    <name evidence="2" type="ORF">K493DRAFT_310736</name>
</gene>
<feature type="region of interest" description="Disordered" evidence="1">
    <location>
        <begin position="41"/>
        <end position="65"/>
    </location>
</feature>
<comment type="caution">
    <text evidence="2">The sequence shown here is derived from an EMBL/GenBank/DDBJ whole genome shotgun (WGS) entry which is preliminary data.</text>
</comment>
<feature type="region of interest" description="Disordered" evidence="1">
    <location>
        <begin position="1"/>
        <end position="24"/>
    </location>
</feature>
<dbReference type="EMBL" id="MCFE01000019">
    <property type="protein sequence ID" value="ORY06100.1"/>
    <property type="molecule type" value="Genomic_DNA"/>
</dbReference>
<evidence type="ECO:0000256" key="1">
    <source>
        <dbReference type="SAM" id="MobiDB-lite"/>
    </source>
</evidence>
<evidence type="ECO:0000313" key="3">
    <source>
        <dbReference type="Proteomes" id="UP000193498"/>
    </source>
</evidence>
<organism evidence="2 3">
    <name type="scientific">Basidiobolus meristosporus CBS 931.73</name>
    <dbReference type="NCBI Taxonomy" id="1314790"/>
    <lineage>
        <taxon>Eukaryota</taxon>
        <taxon>Fungi</taxon>
        <taxon>Fungi incertae sedis</taxon>
        <taxon>Zoopagomycota</taxon>
        <taxon>Entomophthoromycotina</taxon>
        <taxon>Basidiobolomycetes</taxon>
        <taxon>Basidiobolales</taxon>
        <taxon>Basidiobolaceae</taxon>
        <taxon>Basidiobolus</taxon>
    </lineage>
</organism>
<protein>
    <submittedName>
        <fullName evidence="2">Uncharacterized protein</fullName>
    </submittedName>
</protein>